<dbReference type="PANTHER" id="PTHR24198">
    <property type="entry name" value="ANKYRIN REPEAT AND PROTEIN KINASE DOMAIN-CONTAINING PROTEIN"/>
    <property type="match status" value="1"/>
</dbReference>
<reference evidence="4" key="1">
    <citation type="journal article" date="2023" name="G3 (Bethesda)">
        <title>Whole genome assemblies of Zophobas morio and Tenebrio molitor.</title>
        <authorList>
            <person name="Kaur S."/>
            <person name="Stinson S.A."/>
            <person name="diCenzo G.C."/>
        </authorList>
    </citation>
    <scope>NUCLEOTIDE SEQUENCE</scope>
    <source>
        <strain evidence="4">QUZm001</strain>
    </source>
</reference>
<dbReference type="PANTHER" id="PTHR24198:SF165">
    <property type="entry name" value="ANKYRIN REPEAT-CONTAINING PROTEIN-RELATED"/>
    <property type="match status" value="1"/>
</dbReference>
<feature type="repeat" description="ANK" evidence="3">
    <location>
        <begin position="185"/>
        <end position="217"/>
    </location>
</feature>
<comment type="caution">
    <text evidence="4">The sequence shown here is derived from an EMBL/GenBank/DDBJ whole genome shotgun (WGS) entry which is preliminary data.</text>
</comment>
<accession>A0AA38HZ79</accession>
<evidence type="ECO:0000256" key="2">
    <source>
        <dbReference type="ARBA" id="ARBA00023043"/>
    </source>
</evidence>
<evidence type="ECO:0000256" key="3">
    <source>
        <dbReference type="PROSITE-ProRule" id="PRU00023"/>
    </source>
</evidence>
<evidence type="ECO:0000313" key="5">
    <source>
        <dbReference type="Proteomes" id="UP001168821"/>
    </source>
</evidence>
<proteinExistence type="predicted"/>
<keyword evidence="2 3" id="KW-0040">ANK repeat</keyword>
<dbReference type="PROSITE" id="PS50297">
    <property type="entry name" value="ANK_REP_REGION"/>
    <property type="match status" value="1"/>
</dbReference>
<organism evidence="4 5">
    <name type="scientific">Zophobas morio</name>
    <dbReference type="NCBI Taxonomy" id="2755281"/>
    <lineage>
        <taxon>Eukaryota</taxon>
        <taxon>Metazoa</taxon>
        <taxon>Ecdysozoa</taxon>
        <taxon>Arthropoda</taxon>
        <taxon>Hexapoda</taxon>
        <taxon>Insecta</taxon>
        <taxon>Pterygota</taxon>
        <taxon>Neoptera</taxon>
        <taxon>Endopterygota</taxon>
        <taxon>Coleoptera</taxon>
        <taxon>Polyphaga</taxon>
        <taxon>Cucujiformia</taxon>
        <taxon>Tenebrionidae</taxon>
        <taxon>Zophobas</taxon>
    </lineage>
</organism>
<evidence type="ECO:0000256" key="1">
    <source>
        <dbReference type="ARBA" id="ARBA00022737"/>
    </source>
</evidence>
<dbReference type="SUPFAM" id="SSF48403">
    <property type="entry name" value="Ankyrin repeat"/>
    <property type="match status" value="1"/>
</dbReference>
<dbReference type="Pfam" id="PF12796">
    <property type="entry name" value="Ank_2"/>
    <property type="match status" value="1"/>
</dbReference>
<protein>
    <submittedName>
        <fullName evidence="4">Uncharacterized protein</fullName>
    </submittedName>
</protein>
<dbReference type="AlphaFoldDB" id="A0AA38HZ79"/>
<dbReference type="InterPro" id="IPR002110">
    <property type="entry name" value="Ankyrin_rpt"/>
</dbReference>
<evidence type="ECO:0000313" key="4">
    <source>
        <dbReference type="EMBL" id="KAJ3647035.1"/>
    </source>
</evidence>
<name>A0AA38HZ79_9CUCU</name>
<sequence length="529" mass="62853">MGSVVSRHPFNILFFSKRDDLFLDDYKRCDNYETLLREHPQTRIQSELDEKRKRLLIAVTHNDIQQVKALLDSPRLYKVTDRNGENLLQIAIIRNNAAVFDYLLSLEDFPLELVNSDKETALITAVSGGLDDNDYYFAEQLVKKGANLRHMEYLTRTVWYYSIKNPRMIKLLAETGADVNTWHRHFETPLHMACRYSNDEVVSILLFFGADPLTKGHEGLIPFDIAVLQKNRFQQKLLFKYTFDAFSQFKIKWRILLKLARQQSSLFEKFDQLVMDRSTYSMMEQGELEELLQLDSKTLKKVLTKFKNVVRWFLPSCSFHFWWKKEDNILEKIEVLVKCGLEDEVIKCVQNTNTTLLFHFLLKEFDEPTVTAITCYLLSYDLRLTEHDLQDVYEAYGYCELFKIMLHMDVQMEMKRQQMVPSFIYDLTWDFKTCRRKPYCFVNVEHLLYYFSNSEINDFCRMACGDKVSEKINRMPQVPSLVEITRNAFRKHFIHRYKIKTAKQFFSLINGLCINDVYKKIITYEKKIY</sequence>
<gene>
    <name evidence="4" type="ORF">Zmor_024584</name>
</gene>
<keyword evidence="5" id="KW-1185">Reference proteome</keyword>
<dbReference type="EMBL" id="JALNTZ010000007">
    <property type="protein sequence ID" value="KAJ3647035.1"/>
    <property type="molecule type" value="Genomic_DNA"/>
</dbReference>
<dbReference type="InterPro" id="IPR036770">
    <property type="entry name" value="Ankyrin_rpt-contain_sf"/>
</dbReference>
<dbReference type="SMART" id="SM00248">
    <property type="entry name" value="ANK"/>
    <property type="match status" value="5"/>
</dbReference>
<dbReference type="Proteomes" id="UP001168821">
    <property type="component" value="Unassembled WGS sequence"/>
</dbReference>
<dbReference type="PROSITE" id="PS50088">
    <property type="entry name" value="ANK_REPEAT"/>
    <property type="match status" value="1"/>
</dbReference>
<dbReference type="Gene3D" id="1.25.40.20">
    <property type="entry name" value="Ankyrin repeat-containing domain"/>
    <property type="match status" value="1"/>
</dbReference>
<dbReference type="Pfam" id="PF13857">
    <property type="entry name" value="Ank_5"/>
    <property type="match status" value="1"/>
</dbReference>
<keyword evidence="1" id="KW-0677">Repeat</keyword>